<comment type="caution">
    <text evidence="2">The sequence shown here is derived from an EMBL/GenBank/DDBJ whole genome shotgun (WGS) entry which is preliminary data.</text>
</comment>
<name>A0AAV8UGC8_9RHOD</name>
<evidence type="ECO:0000313" key="2">
    <source>
        <dbReference type="EMBL" id="KAJ8901536.1"/>
    </source>
</evidence>
<evidence type="ECO:0008006" key="4">
    <source>
        <dbReference type="Google" id="ProtNLM"/>
    </source>
</evidence>
<accession>A0AAV8UGC8</accession>
<feature type="region of interest" description="Disordered" evidence="1">
    <location>
        <begin position="64"/>
        <end position="104"/>
    </location>
</feature>
<reference evidence="2 3" key="1">
    <citation type="journal article" date="2023" name="Nat. Commun.">
        <title>Origin of minicircular mitochondrial genomes in red algae.</title>
        <authorList>
            <person name="Lee Y."/>
            <person name="Cho C.H."/>
            <person name="Lee Y.M."/>
            <person name="Park S.I."/>
            <person name="Yang J.H."/>
            <person name="West J.A."/>
            <person name="Bhattacharya D."/>
            <person name="Yoon H.S."/>
        </authorList>
    </citation>
    <scope>NUCLEOTIDE SEQUENCE [LARGE SCALE GENOMIC DNA]</scope>
    <source>
        <strain evidence="2 3">CCMP1338</strain>
        <tissue evidence="2">Whole cell</tissue>
    </source>
</reference>
<dbReference type="AlphaFoldDB" id="A0AAV8UGC8"/>
<feature type="compositionally biased region" description="Basic and acidic residues" evidence="1">
    <location>
        <begin position="71"/>
        <end position="104"/>
    </location>
</feature>
<gene>
    <name evidence="2" type="ORF">NDN08_003745</name>
</gene>
<feature type="region of interest" description="Disordered" evidence="1">
    <location>
        <begin position="142"/>
        <end position="190"/>
    </location>
</feature>
<dbReference type="Proteomes" id="UP001157974">
    <property type="component" value="Unassembled WGS sequence"/>
</dbReference>
<evidence type="ECO:0000256" key="1">
    <source>
        <dbReference type="SAM" id="MobiDB-lite"/>
    </source>
</evidence>
<dbReference type="EMBL" id="JAMWBK010000010">
    <property type="protein sequence ID" value="KAJ8901536.1"/>
    <property type="molecule type" value="Genomic_DNA"/>
</dbReference>
<keyword evidence="3" id="KW-1185">Reference proteome</keyword>
<organism evidence="2 3">
    <name type="scientific">Rhodosorus marinus</name>
    <dbReference type="NCBI Taxonomy" id="101924"/>
    <lineage>
        <taxon>Eukaryota</taxon>
        <taxon>Rhodophyta</taxon>
        <taxon>Stylonematophyceae</taxon>
        <taxon>Stylonematales</taxon>
        <taxon>Stylonemataceae</taxon>
        <taxon>Rhodosorus</taxon>
    </lineage>
</organism>
<evidence type="ECO:0000313" key="3">
    <source>
        <dbReference type="Proteomes" id="UP001157974"/>
    </source>
</evidence>
<proteinExistence type="predicted"/>
<protein>
    <recommendedName>
        <fullName evidence="4">Ribosome biogenesis protein NOP53</fullName>
    </recommendedName>
</protein>
<sequence length="190" mass="21633">MCGIVLRCERSGKHLIQVGDGRKRWTKDIVVQEEPFTLKRPQAALTPDIQEAIDYVKAKDYISRNQEPSSLEDKLETPVHKTHHRPDNEDVKPDNNTEERENNELTAKEVKEVTNLPRQTRSGAIAKPKLSSLTIIEEPQTIEEARRTPREVLGGSNRGRARKYEQVRDLFTGGETKGQAIVKQQIRSSN</sequence>